<feature type="region of interest" description="Disordered" evidence="2">
    <location>
        <begin position="1"/>
        <end position="72"/>
    </location>
</feature>
<feature type="compositionally biased region" description="Low complexity" evidence="2">
    <location>
        <begin position="150"/>
        <end position="164"/>
    </location>
</feature>
<reference evidence="5" key="1">
    <citation type="submission" date="2013-03" db="EMBL/GenBank/DDBJ databases">
        <title>The Genome Sequence of Anopheles dirus WRAIR2.</title>
        <authorList>
            <consortium name="The Broad Institute Genomics Platform"/>
            <person name="Neafsey D.E."/>
            <person name="Walton C."/>
            <person name="Walker B."/>
            <person name="Young S.K."/>
            <person name="Zeng Q."/>
            <person name="Gargeya S."/>
            <person name="Fitzgerald M."/>
            <person name="Haas B."/>
            <person name="Abouelleil A."/>
            <person name="Allen A.W."/>
            <person name="Alvarado L."/>
            <person name="Arachchi H.M."/>
            <person name="Berlin A.M."/>
            <person name="Chapman S.B."/>
            <person name="Gainer-Dewar J."/>
            <person name="Goldberg J."/>
            <person name="Griggs A."/>
            <person name="Gujja S."/>
            <person name="Hansen M."/>
            <person name="Howarth C."/>
            <person name="Imamovic A."/>
            <person name="Ireland A."/>
            <person name="Larimer J."/>
            <person name="McCowan C."/>
            <person name="Murphy C."/>
            <person name="Pearson M."/>
            <person name="Poon T.W."/>
            <person name="Priest M."/>
            <person name="Roberts A."/>
            <person name="Saif S."/>
            <person name="Shea T."/>
            <person name="Sisk P."/>
            <person name="Sykes S."/>
            <person name="Wortman J."/>
            <person name="Nusbaum C."/>
            <person name="Birren B."/>
        </authorList>
    </citation>
    <scope>NUCLEOTIDE SEQUENCE [LARGE SCALE GENOMIC DNA]</scope>
    <source>
        <strain evidence="5">WRAIR2</strain>
    </source>
</reference>
<feature type="compositionally biased region" description="Low complexity" evidence="2">
    <location>
        <begin position="282"/>
        <end position="300"/>
    </location>
</feature>
<feature type="domain" description="BAG" evidence="3">
    <location>
        <begin position="197"/>
        <end position="277"/>
    </location>
</feature>
<dbReference type="GO" id="GO:0000774">
    <property type="term" value="F:adenyl-nucleotide exchange factor activity"/>
    <property type="evidence" value="ECO:0007669"/>
    <property type="project" value="TreeGrafter"/>
</dbReference>
<proteinExistence type="predicted"/>
<protein>
    <recommendedName>
        <fullName evidence="3">BAG domain-containing protein</fullName>
    </recommendedName>
</protein>
<dbReference type="AlphaFoldDB" id="A0A3F2YW25"/>
<dbReference type="PROSITE" id="PS51035">
    <property type="entry name" value="BAG"/>
    <property type="match status" value="1"/>
</dbReference>
<feature type="compositionally biased region" description="Low complexity" evidence="2">
    <location>
        <begin position="171"/>
        <end position="180"/>
    </location>
</feature>
<evidence type="ECO:0000313" key="4">
    <source>
        <dbReference type="EnsemblMetazoa" id="ADIR016129-PA"/>
    </source>
</evidence>
<dbReference type="InterPro" id="IPR003103">
    <property type="entry name" value="BAG_domain"/>
</dbReference>
<dbReference type="EnsemblMetazoa" id="ADIR016129-RA">
    <property type="protein sequence ID" value="ADIR016129-PA"/>
    <property type="gene ID" value="ADIR016129"/>
</dbReference>
<dbReference type="GO" id="GO:0016020">
    <property type="term" value="C:membrane"/>
    <property type="evidence" value="ECO:0007669"/>
    <property type="project" value="TreeGrafter"/>
</dbReference>
<evidence type="ECO:0000259" key="3">
    <source>
        <dbReference type="PROSITE" id="PS51035"/>
    </source>
</evidence>
<dbReference type="PANTHER" id="PTHR12329:SF5">
    <property type="entry name" value="STARVIN, ISOFORM E"/>
    <property type="match status" value="1"/>
</dbReference>
<dbReference type="Proteomes" id="UP000075884">
    <property type="component" value="Unassembled WGS sequence"/>
</dbReference>
<feature type="compositionally biased region" description="Basic and acidic residues" evidence="2">
    <location>
        <begin position="185"/>
        <end position="198"/>
    </location>
</feature>
<evidence type="ECO:0000256" key="1">
    <source>
        <dbReference type="ARBA" id="ARBA00023186"/>
    </source>
</evidence>
<dbReference type="PANTHER" id="PTHR12329">
    <property type="entry name" value="BCL2-ASSOCIATED ATHANOGENE"/>
    <property type="match status" value="1"/>
</dbReference>
<dbReference type="InterPro" id="IPR036533">
    <property type="entry name" value="BAG_dom_sf"/>
</dbReference>
<dbReference type="Pfam" id="PF02179">
    <property type="entry name" value="BAG"/>
    <property type="match status" value="1"/>
</dbReference>
<dbReference type="STRING" id="7168.A0A3F2YW25"/>
<reference evidence="4" key="2">
    <citation type="submission" date="2020-05" db="UniProtKB">
        <authorList>
            <consortium name="EnsemblMetazoa"/>
        </authorList>
    </citation>
    <scope>IDENTIFICATION</scope>
    <source>
        <strain evidence="4">WRAIR2</strain>
    </source>
</reference>
<feature type="compositionally biased region" description="Low complexity" evidence="2">
    <location>
        <begin position="308"/>
        <end position="326"/>
    </location>
</feature>
<dbReference type="SMART" id="SM00264">
    <property type="entry name" value="BAG"/>
    <property type="match status" value="1"/>
</dbReference>
<evidence type="ECO:0000313" key="5">
    <source>
        <dbReference type="Proteomes" id="UP000075884"/>
    </source>
</evidence>
<evidence type="ECO:0000256" key="2">
    <source>
        <dbReference type="SAM" id="MobiDB-lite"/>
    </source>
</evidence>
<dbReference type="SUPFAM" id="SSF63491">
    <property type="entry name" value="BAG domain"/>
    <property type="match status" value="1"/>
</dbReference>
<dbReference type="Gene3D" id="1.20.58.120">
    <property type="entry name" value="BAG domain"/>
    <property type="match status" value="1"/>
</dbReference>
<dbReference type="InterPro" id="IPR039773">
    <property type="entry name" value="BAG_chaperone_regulator"/>
</dbReference>
<name>A0A3F2YW25_9DIPT</name>
<accession>A0A3F2YW25</accession>
<dbReference type="GO" id="GO:0050821">
    <property type="term" value="P:protein stabilization"/>
    <property type="evidence" value="ECO:0007669"/>
    <property type="project" value="TreeGrafter"/>
</dbReference>
<feature type="compositionally biased region" description="Low complexity" evidence="2">
    <location>
        <begin position="1"/>
        <end position="13"/>
    </location>
</feature>
<dbReference type="GO" id="GO:0051087">
    <property type="term" value="F:protein-folding chaperone binding"/>
    <property type="evidence" value="ECO:0007669"/>
    <property type="project" value="InterPro"/>
</dbReference>
<dbReference type="GO" id="GO:0005829">
    <property type="term" value="C:cytosol"/>
    <property type="evidence" value="ECO:0007669"/>
    <property type="project" value="TreeGrafter"/>
</dbReference>
<keyword evidence="5" id="KW-1185">Reference proteome</keyword>
<dbReference type="VEuPathDB" id="VectorBase:ADIR016129"/>
<sequence>MSSQQEQPQQQQPTVRHIPIFVEGRSEPLVNTQPESQPSSQSSQHHQHHPSTGMDSPSMEMPNRNEFFKHGSIFDKARHIPVRNQFPGAGFMSGFKREPSPGGGGGATRTSPFPDVANHMWPDADPLNVPRGSSLPRQTPSPPSAHHHQTQPQPHTQPQQHVPRAAPPPASSSSHPQQPAGQDQPDSRPKAPPKDDPITKIQKIQKDVLAIFDQVEQFKGGRDGKKDKAYVYLDEMLTQNLLKLDSIDAEDQPQIKSARKEAIKSINTCIAVLEAKAEAGAAACGSANASSGSISNGIDAPNGAAEQSASNTSIPHSSSNSSQHQQSNEEPKQ</sequence>
<organism evidence="4 5">
    <name type="scientific">Anopheles dirus</name>
    <dbReference type="NCBI Taxonomy" id="7168"/>
    <lineage>
        <taxon>Eukaryota</taxon>
        <taxon>Metazoa</taxon>
        <taxon>Ecdysozoa</taxon>
        <taxon>Arthropoda</taxon>
        <taxon>Hexapoda</taxon>
        <taxon>Insecta</taxon>
        <taxon>Pterygota</taxon>
        <taxon>Neoptera</taxon>
        <taxon>Endopterygota</taxon>
        <taxon>Diptera</taxon>
        <taxon>Nematocera</taxon>
        <taxon>Culicoidea</taxon>
        <taxon>Culicidae</taxon>
        <taxon>Anophelinae</taxon>
        <taxon>Anopheles</taxon>
    </lineage>
</organism>
<dbReference type="GO" id="GO:0005634">
    <property type="term" value="C:nucleus"/>
    <property type="evidence" value="ECO:0007669"/>
    <property type="project" value="TreeGrafter"/>
</dbReference>
<feature type="region of interest" description="Disordered" evidence="2">
    <location>
        <begin position="282"/>
        <end position="333"/>
    </location>
</feature>
<feature type="region of interest" description="Disordered" evidence="2">
    <location>
        <begin position="90"/>
        <end position="200"/>
    </location>
</feature>
<keyword evidence="1" id="KW-0143">Chaperone</keyword>